<dbReference type="HOGENOM" id="CLU_666267_0_0_1"/>
<dbReference type="Proteomes" id="UP000032180">
    <property type="component" value="Chromosome 4"/>
</dbReference>
<dbReference type="Gramene" id="LPERR04G07540.1">
    <property type="protein sequence ID" value="LPERR04G07540.1"/>
    <property type="gene ID" value="LPERR04G07540"/>
</dbReference>
<proteinExistence type="predicted"/>
<dbReference type="EnsemblPlants" id="LPERR04G07540.1">
    <property type="protein sequence ID" value="LPERR04G07540.1"/>
    <property type="gene ID" value="LPERR04G07540"/>
</dbReference>
<reference evidence="3 4" key="1">
    <citation type="submission" date="2012-08" db="EMBL/GenBank/DDBJ databases">
        <title>Oryza genome evolution.</title>
        <authorList>
            <person name="Wing R.A."/>
        </authorList>
    </citation>
    <scope>NUCLEOTIDE SEQUENCE</scope>
</reference>
<keyword evidence="4" id="KW-1185">Reference proteome</keyword>
<sequence length="348" mass="37399">MAEDKRGKRRRKESEDDDAPPPSSPRQPPPSLVDMQQQLQSAIFAKPWPTTPPPTTRQQQQQRGFEVGGAGAAAGSRSPQAMPMAAGKQKQQGVDRSEFGGDRPVPAPSAAAVAGAALPSQGTPSTQQKNQGSGEPGSSSSAAAVEQIVHNGACNFRDHPNINIYTNADDTIRSETDRPIDLGRLIHEVNKNKPSVQEASQASEEERLIMSEDVLAVLLEEQRMLEEQHAAERRRRLELEEEAKSAGVRERMARGKSLYISFLLEYDAIRRQGSGSGAGAGAGAGAGSGSGRGLLPIAEVLEEGEQLEREHPKRFMLAMQRVIQDTRRRGISSRAGGGVSSVEVDKDS</sequence>
<keyword evidence="1" id="KW-0175">Coiled coil</keyword>
<evidence type="ECO:0000256" key="1">
    <source>
        <dbReference type="SAM" id="Coils"/>
    </source>
</evidence>
<reference evidence="3" key="3">
    <citation type="submission" date="2015-04" db="UniProtKB">
        <authorList>
            <consortium name="EnsemblPlants"/>
        </authorList>
    </citation>
    <scope>IDENTIFICATION</scope>
</reference>
<feature type="compositionally biased region" description="Low complexity" evidence="2">
    <location>
        <begin position="108"/>
        <end position="120"/>
    </location>
</feature>
<feature type="compositionally biased region" description="Pro residues" evidence="2">
    <location>
        <begin position="20"/>
        <end position="31"/>
    </location>
</feature>
<feature type="compositionally biased region" description="Low complexity" evidence="2">
    <location>
        <begin position="132"/>
        <end position="143"/>
    </location>
</feature>
<feature type="coiled-coil region" evidence="1">
    <location>
        <begin position="215"/>
        <end position="242"/>
    </location>
</feature>
<feature type="region of interest" description="Disordered" evidence="2">
    <location>
        <begin position="326"/>
        <end position="348"/>
    </location>
</feature>
<name>A0A0D9W4B1_9ORYZ</name>
<organism evidence="3 4">
    <name type="scientific">Leersia perrieri</name>
    <dbReference type="NCBI Taxonomy" id="77586"/>
    <lineage>
        <taxon>Eukaryota</taxon>
        <taxon>Viridiplantae</taxon>
        <taxon>Streptophyta</taxon>
        <taxon>Embryophyta</taxon>
        <taxon>Tracheophyta</taxon>
        <taxon>Spermatophyta</taxon>
        <taxon>Magnoliopsida</taxon>
        <taxon>Liliopsida</taxon>
        <taxon>Poales</taxon>
        <taxon>Poaceae</taxon>
        <taxon>BOP clade</taxon>
        <taxon>Oryzoideae</taxon>
        <taxon>Oryzeae</taxon>
        <taxon>Oryzinae</taxon>
        <taxon>Leersia</taxon>
    </lineage>
</organism>
<feature type="compositionally biased region" description="Polar residues" evidence="2">
    <location>
        <begin position="121"/>
        <end position="131"/>
    </location>
</feature>
<feature type="region of interest" description="Disordered" evidence="2">
    <location>
        <begin position="1"/>
        <end position="143"/>
    </location>
</feature>
<evidence type="ECO:0000313" key="4">
    <source>
        <dbReference type="Proteomes" id="UP000032180"/>
    </source>
</evidence>
<evidence type="ECO:0000256" key="2">
    <source>
        <dbReference type="SAM" id="MobiDB-lite"/>
    </source>
</evidence>
<accession>A0A0D9W4B1</accession>
<reference evidence="4" key="2">
    <citation type="submission" date="2013-12" db="EMBL/GenBank/DDBJ databases">
        <authorList>
            <person name="Yu Y."/>
            <person name="Lee S."/>
            <person name="de Baynast K."/>
            <person name="Wissotski M."/>
            <person name="Liu L."/>
            <person name="Talag J."/>
            <person name="Goicoechea J."/>
            <person name="Angelova A."/>
            <person name="Jetty R."/>
            <person name="Kudrna D."/>
            <person name="Golser W."/>
            <person name="Rivera L."/>
            <person name="Zhang J."/>
            <person name="Wing R."/>
        </authorList>
    </citation>
    <scope>NUCLEOTIDE SEQUENCE</scope>
</reference>
<protein>
    <submittedName>
        <fullName evidence="3">Uncharacterized protein</fullName>
    </submittedName>
</protein>
<dbReference type="AlphaFoldDB" id="A0A0D9W4B1"/>
<evidence type="ECO:0000313" key="3">
    <source>
        <dbReference type="EnsemblPlants" id="LPERR04G07540.1"/>
    </source>
</evidence>